<gene>
    <name evidence="1" type="ORF">EW145_g6174</name>
</gene>
<evidence type="ECO:0000313" key="1">
    <source>
        <dbReference type="EMBL" id="THH03552.1"/>
    </source>
</evidence>
<organism evidence="1 2">
    <name type="scientific">Phellinidium pouzarii</name>
    <dbReference type="NCBI Taxonomy" id="167371"/>
    <lineage>
        <taxon>Eukaryota</taxon>
        <taxon>Fungi</taxon>
        <taxon>Dikarya</taxon>
        <taxon>Basidiomycota</taxon>
        <taxon>Agaricomycotina</taxon>
        <taxon>Agaricomycetes</taxon>
        <taxon>Hymenochaetales</taxon>
        <taxon>Hymenochaetaceae</taxon>
        <taxon>Phellinidium</taxon>
    </lineage>
</organism>
<accession>A0A4S4KXF4</accession>
<dbReference type="AlphaFoldDB" id="A0A4S4KXF4"/>
<dbReference type="EMBL" id="SGPK01000440">
    <property type="protein sequence ID" value="THH03552.1"/>
    <property type="molecule type" value="Genomic_DNA"/>
</dbReference>
<proteinExistence type="predicted"/>
<dbReference type="OrthoDB" id="3256525at2759"/>
<keyword evidence="2" id="KW-1185">Reference proteome</keyword>
<evidence type="ECO:0000313" key="2">
    <source>
        <dbReference type="Proteomes" id="UP000308199"/>
    </source>
</evidence>
<dbReference type="Proteomes" id="UP000308199">
    <property type="component" value="Unassembled WGS sequence"/>
</dbReference>
<evidence type="ECO:0008006" key="3">
    <source>
        <dbReference type="Google" id="ProtNLM"/>
    </source>
</evidence>
<name>A0A4S4KXF4_9AGAM</name>
<reference evidence="1 2" key="1">
    <citation type="submission" date="2019-02" db="EMBL/GenBank/DDBJ databases">
        <title>Genome sequencing of the rare red list fungi Phellinidium pouzarii.</title>
        <authorList>
            <person name="Buettner E."/>
            <person name="Kellner H."/>
        </authorList>
    </citation>
    <scope>NUCLEOTIDE SEQUENCE [LARGE SCALE GENOMIC DNA]</scope>
    <source>
        <strain evidence="1 2">DSM 108285</strain>
    </source>
</reference>
<sequence>MQCALLPPEIWTQIFFWATYGPARELDVLLAIPIFDSINYRATEKQYVLSLGMKHTLALVCTEWRSLTEVFMYEDLRIRHGACALANVLENSKKSDSNSIGHGRYVRRISLPLMKKLSLNIDYDWENKVVRRIIDCCPNLLVFSRYRSIFVKEEDEEEDETNGNAEPGYTEGEWDPVMPAVGRIDWNTGLAFGIQRMVSVPPRATWVAQSLQVLSLSGDNYFWSPEQLQSMSIVLLPRVHTLRIGSVYTFGVPGVDHYRMDLPALRRIILDKAEVLHRLIDSCLRAHGEQVREIEVAAYWRFLRSDYISALLNYCSNVEVLHFPIFWVRVLRWRQTREMPNCVLRGLTHIGLHAAANPEIELARAEWQQIKGHFNAIFGANSRLPAIRRVTLHGEEWTSLVSDFQFQWVLQLAQNREVEIFCEDTISAAALNSAKSSFALEAYLKSESGST</sequence>
<protein>
    <recommendedName>
        <fullName evidence="3">F-box domain-containing protein</fullName>
    </recommendedName>
</protein>
<comment type="caution">
    <text evidence="1">The sequence shown here is derived from an EMBL/GenBank/DDBJ whole genome shotgun (WGS) entry which is preliminary data.</text>
</comment>